<dbReference type="CDD" id="cd01949">
    <property type="entry name" value="GGDEF"/>
    <property type="match status" value="1"/>
</dbReference>
<dbReference type="OrthoDB" id="9787514at2"/>
<evidence type="ECO:0000313" key="4">
    <source>
        <dbReference type="Proteomes" id="UP000196027"/>
    </source>
</evidence>
<dbReference type="InterPro" id="IPR000160">
    <property type="entry name" value="GGDEF_dom"/>
</dbReference>
<keyword evidence="4" id="KW-1185">Reference proteome</keyword>
<dbReference type="Pfam" id="PF00563">
    <property type="entry name" value="EAL"/>
    <property type="match status" value="1"/>
</dbReference>
<evidence type="ECO:0000259" key="1">
    <source>
        <dbReference type="PROSITE" id="PS50883"/>
    </source>
</evidence>
<dbReference type="Gene3D" id="3.20.20.450">
    <property type="entry name" value="EAL domain"/>
    <property type="match status" value="1"/>
</dbReference>
<dbReference type="SUPFAM" id="SSF141371">
    <property type="entry name" value="PilZ domain-like"/>
    <property type="match status" value="1"/>
</dbReference>
<dbReference type="InterPro" id="IPR043128">
    <property type="entry name" value="Rev_trsase/Diguanyl_cyclase"/>
</dbReference>
<dbReference type="InterPro" id="IPR035919">
    <property type="entry name" value="EAL_sf"/>
</dbReference>
<evidence type="ECO:0000313" key="3">
    <source>
        <dbReference type="EMBL" id="ARU58555.1"/>
    </source>
</evidence>
<accession>A0A1Y0IGB5</accession>
<dbReference type="KEGG" id="ome:OLMES_4559"/>
<feature type="domain" description="EAL" evidence="1">
    <location>
        <begin position="1091"/>
        <end position="1339"/>
    </location>
</feature>
<dbReference type="CDD" id="cd01948">
    <property type="entry name" value="EAL"/>
    <property type="match status" value="1"/>
</dbReference>
<dbReference type="SMART" id="SM00267">
    <property type="entry name" value="GGDEF"/>
    <property type="match status" value="1"/>
</dbReference>
<dbReference type="PROSITE" id="PS50883">
    <property type="entry name" value="EAL"/>
    <property type="match status" value="1"/>
</dbReference>
<dbReference type="InterPro" id="IPR001633">
    <property type="entry name" value="EAL_dom"/>
</dbReference>
<dbReference type="EMBL" id="CP021425">
    <property type="protein sequence ID" value="ARU58555.1"/>
    <property type="molecule type" value="Genomic_DNA"/>
</dbReference>
<dbReference type="Pfam" id="PF00990">
    <property type="entry name" value="GGDEF"/>
    <property type="match status" value="1"/>
</dbReference>
<sequence>MERRSSPRRPIHLNATLCWRNKTSWACTIEDFCAEGLFLKYSSDIADRLHFIEQRQSDFEFNVDFSVSGQSFSLLVKPVRVIDGAMGVMFLESNPNAFSAMLRACSGIADQANVSSNSSKAKFIVRQCSKAILAHIGPLLDEFFSAVDQGLKASANSAASNQLGNEIMDAAMHVANRKKNAIEEVLQRVSSPLRQHGIADSANGHGEDHLSLVDKSEFEDWLTVKVMITKAETLYRGPLLELKMRLDNVGIVNDTGYQNPLGPALICYAFKKASDQLDLPKPAEKTYFRTFEYEVLRKLEPLYQELNQIMIRQGILPDLDLSKYLLNRKSKPADIEKAVKEEAKRLASAQVSAQRVSADEVSAGKTYGSDKFSGADQKLSAEELHQSENMGASLASVNAIKPTPTDKTESGTDSAAATGARAYPWMNKKVPELSREDAERALTPPFMAADYREVVANYKAHANEAEQVFKTVQNLFSVLEKTRHGTLSSQQSTVRQLQDVPKWSPDELNQSLQRLQQLSVGTSVLPDGDDLSAKVREVLKEEHPVEKAFSPQQEETLDVVDRFFESLRDNHKLTEQAKLQIKQLQIPVLRALLQDKKFFEDKNSPVRVVINRIGQLGVKGGRPSPAHQQKIEQLIDRINREYEQDNSVFDEVVADLDEMVERQNLLYRRNVERVMAAAEGAQKVELAKKIVNKEIEKRIAGRKVPKAIISLINGGWRDLLSLVYIRQGGESQTWQDYLSVLDTLLSYGDNPHMDLNLPELLKLIQEGLASISSSHIPSGHIRDELKRFIVGSREHAPEVIEIPESREESEAADVTMVAENRHKNLNRWISRAQNLRPGDWLKSLQNPETPQHMRLVWVGHNFSRFVFVNHQGMKVVELNLNQLAAQLQKALLVLDPDYEVPIVDESLDNMVKQVYEQLSFATTHDEITGLANRKEVERTVENLLIQQAEGEECTLIHIDLRQFKIINDTAGYDAGDQLLKEVADILKAYAPPGAILARLGGNEFAVVVTRQNVEMIARQFIKAIHEHVFSWDGSEYSISVSVGVASTNQFVTNTEKLMSAAESACRNSKKLGQNRLYTYSFDETNLSQQEQIVAKVAGFKDLDKERILLRCQKIIPLQSSASLGTQHEILLSIYDDKGHLIPATEFVRTAEHYNRMQAVDRWVVGHMLDWMDNNPAALKSMGQVCINLSGNSLNDEELLEFVFDRLSERNSPMEKVCFEITEAAAISNISDVVDFMNELKETGCQFCLGNFGAGMSSYHYLKSLPVDRIKIDGSFIKDLAKTESDQAMVRSMTEMVHFMGKEVIASQVEDRQSLELLTAMGVDYAQGYCIEKPRLITSF</sequence>
<dbReference type="InterPro" id="IPR050706">
    <property type="entry name" value="Cyclic-di-GMP_PDE-like"/>
</dbReference>
<gene>
    <name evidence="3" type="ORF">OLMES_4559</name>
</gene>
<protein>
    <submittedName>
        <fullName evidence="3">Signal transduction diguanylate cyclase/phosphodiesterase</fullName>
    </submittedName>
</protein>
<dbReference type="InterPro" id="IPR029787">
    <property type="entry name" value="Nucleotide_cyclase"/>
</dbReference>
<dbReference type="PANTHER" id="PTHR33121">
    <property type="entry name" value="CYCLIC DI-GMP PHOSPHODIESTERASE PDEF"/>
    <property type="match status" value="1"/>
</dbReference>
<dbReference type="PROSITE" id="PS50887">
    <property type="entry name" value="GGDEF"/>
    <property type="match status" value="1"/>
</dbReference>
<proteinExistence type="predicted"/>
<dbReference type="Gene3D" id="2.40.10.220">
    <property type="entry name" value="predicted glycosyltransferase like domains"/>
    <property type="match status" value="1"/>
</dbReference>
<dbReference type="Proteomes" id="UP000196027">
    <property type="component" value="Chromosome"/>
</dbReference>
<reference evidence="3 4" key="1">
    <citation type="submission" date="2017-05" db="EMBL/GenBank/DDBJ databases">
        <title>Genomic insights into alkan degradation activity of Oleiphilus messinensis.</title>
        <authorList>
            <person name="Kozyavkin S.A."/>
            <person name="Slesarev A.I."/>
            <person name="Golyshin P.N."/>
            <person name="Korzhenkov A."/>
            <person name="Golyshina O.N."/>
            <person name="Toshchakov S.V."/>
        </authorList>
    </citation>
    <scope>NUCLEOTIDE SEQUENCE [LARGE SCALE GENOMIC DNA]</scope>
    <source>
        <strain evidence="3 4">ME102</strain>
    </source>
</reference>
<name>A0A1Y0IGB5_9GAMM</name>
<dbReference type="SMART" id="SM00052">
    <property type="entry name" value="EAL"/>
    <property type="match status" value="1"/>
</dbReference>
<evidence type="ECO:0000259" key="2">
    <source>
        <dbReference type="PROSITE" id="PS50887"/>
    </source>
</evidence>
<dbReference type="SUPFAM" id="SSF141868">
    <property type="entry name" value="EAL domain-like"/>
    <property type="match status" value="1"/>
</dbReference>
<dbReference type="Pfam" id="PF07793">
    <property type="entry name" value="DUF1631"/>
    <property type="match status" value="1"/>
</dbReference>
<dbReference type="SUPFAM" id="SSF55073">
    <property type="entry name" value="Nucleotide cyclase"/>
    <property type="match status" value="1"/>
</dbReference>
<dbReference type="PANTHER" id="PTHR33121:SF23">
    <property type="entry name" value="CYCLIC DI-GMP PHOSPHODIESTERASE PDEB"/>
    <property type="match status" value="1"/>
</dbReference>
<dbReference type="GO" id="GO:0071111">
    <property type="term" value="F:cyclic-guanylate-specific phosphodiesterase activity"/>
    <property type="evidence" value="ECO:0007669"/>
    <property type="project" value="InterPro"/>
</dbReference>
<dbReference type="InterPro" id="IPR012434">
    <property type="entry name" value="DUF1631"/>
</dbReference>
<feature type="domain" description="GGDEF" evidence="2">
    <location>
        <begin position="951"/>
        <end position="1081"/>
    </location>
</feature>
<dbReference type="NCBIfam" id="TIGR00254">
    <property type="entry name" value="GGDEF"/>
    <property type="match status" value="1"/>
</dbReference>
<organism evidence="3 4">
    <name type="scientific">Oleiphilus messinensis</name>
    <dbReference type="NCBI Taxonomy" id="141451"/>
    <lineage>
        <taxon>Bacteria</taxon>
        <taxon>Pseudomonadati</taxon>
        <taxon>Pseudomonadota</taxon>
        <taxon>Gammaproteobacteria</taxon>
        <taxon>Oceanospirillales</taxon>
        <taxon>Oleiphilaceae</taxon>
        <taxon>Oleiphilus</taxon>
    </lineage>
</organism>
<dbReference type="RefSeq" id="WP_087463319.1">
    <property type="nucleotide sequence ID" value="NZ_CP021425.1"/>
</dbReference>
<dbReference type="Gene3D" id="3.30.70.270">
    <property type="match status" value="1"/>
</dbReference>